<dbReference type="EMBL" id="JAULSN010000001">
    <property type="protein sequence ID" value="KAK3384063.1"/>
    <property type="molecule type" value="Genomic_DNA"/>
</dbReference>
<proteinExistence type="predicted"/>
<reference evidence="3" key="1">
    <citation type="journal article" date="2023" name="Mol. Phylogenet. Evol.">
        <title>Genome-scale phylogeny and comparative genomics of the fungal order Sordariales.</title>
        <authorList>
            <person name="Hensen N."/>
            <person name="Bonometti L."/>
            <person name="Westerberg I."/>
            <person name="Brannstrom I.O."/>
            <person name="Guillou S."/>
            <person name="Cros-Aarteil S."/>
            <person name="Calhoun S."/>
            <person name="Haridas S."/>
            <person name="Kuo A."/>
            <person name="Mondo S."/>
            <person name="Pangilinan J."/>
            <person name="Riley R."/>
            <person name="LaButti K."/>
            <person name="Andreopoulos B."/>
            <person name="Lipzen A."/>
            <person name="Chen C."/>
            <person name="Yan M."/>
            <person name="Daum C."/>
            <person name="Ng V."/>
            <person name="Clum A."/>
            <person name="Steindorff A."/>
            <person name="Ohm R.A."/>
            <person name="Martin F."/>
            <person name="Silar P."/>
            <person name="Natvig D.O."/>
            <person name="Lalanne C."/>
            <person name="Gautier V."/>
            <person name="Ament-Velasquez S.L."/>
            <person name="Kruys A."/>
            <person name="Hutchinson M.I."/>
            <person name="Powell A.J."/>
            <person name="Barry K."/>
            <person name="Miller A.N."/>
            <person name="Grigoriev I.V."/>
            <person name="Debuchy R."/>
            <person name="Gladieux P."/>
            <person name="Hiltunen Thoren M."/>
            <person name="Johannesson H."/>
        </authorList>
    </citation>
    <scope>NUCLEOTIDE SEQUENCE</scope>
    <source>
        <strain evidence="3">CBS 958.72</strain>
    </source>
</reference>
<comment type="caution">
    <text evidence="3">The sequence shown here is derived from an EMBL/GenBank/DDBJ whole genome shotgun (WGS) entry which is preliminary data.</text>
</comment>
<accession>A0AAE0NM81</accession>
<evidence type="ECO:0000313" key="3">
    <source>
        <dbReference type="EMBL" id="KAK3384063.1"/>
    </source>
</evidence>
<reference evidence="3" key="2">
    <citation type="submission" date="2023-06" db="EMBL/GenBank/DDBJ databases">
        <authorList>
            <consortium name="Lawrence Berkeley National Laboratory"/>
            <person name="Haridas S."/>
            <person name="Hensen N."/>
            <person name="Bonometti L."/>
            <person name="Westerberg I."/>
            <person name="Brannstrom I.O."/>
            <person name="Guillou S."/>
            <person name="Cros-Aarteil S."/>
            <person name="Calhoun S."/>
            <person name="Kuo A."/>
            <person name="Mondo S."/>
            <person name="Pangilinan J."/>
            <person name="Riley R."/>
            <person name="Labutti K."/>
            <person name="Andreopoulos B."/>
            <person name="Lipzen A."/>
            <person name="Chen C."/>
            <person name="Yanf M."/>
            <person name="Daum C."/>
            <person name="Ng V."/>
            <person name="Clum A."/>
            <person name="Steindorff A."/>
            <person name="Ohm R."/>
            <person name="Martin F."/>
            <person name="Silar P."/>
            <person name="Natvig D."/>
            <person name="Lalanne C."/>
            <person name="Gautier V."/>
            <person name="Ament-Velasquez S.L."/>
            <person name="Kruys A."/>
            <person name="Hutchinson M.I."/>
            <person name="Powell A.J."/>
            <person name="Barry K."/>
            <person name="Miller A.N."/>
            <person name="Grigoriev I.V."/>
            <person name="Debuchy R."/>
            <person name="Gladieux P."/>
            <person name="Thoren M.H."/>
            <person name="Johannesson H."/>
        </authorList>
    </citation>
    <scope>NUCLEOTIDE SEQUENCE</scope>
    <source>
        <strain evidence="3">CBS 958.72</strain>
    </source>
</reference>
<keyword evidence="2" id="KW-0732">Signal</keyword>
<evidence type="ECO:0008006" key="5">
    <source>
        <dbReference type="Google" id="ProtNLM"/>
    </source>
</evidence>
<evidence type="ECO:0000313" key="4">
    <source>
        <dbReference type="Proteomes" id="UP001287356"/>
    </source>
</evidence>
<feature type="compositionally biased region" description="Low complexity" evidence="1">
    <location>
        <begin position="25"/>
        <end position="42"/>
    </location>
</feature>
<name>A0AAE0NM81_9PEZI</name>
<keyword evidence="4" id="KW-1185">Reference proteome</keyword>
<feature type="region of interest" description="Disordered" evidence="1">
    <location>
        <begin position="25"/>
        <end position="44"/>
    </location>
</feature>
<feature type="chain" id="PRO_5042249186" description="AA1-like domain-containing protein" evidence="2">
    <location>
        <begin position="22"/>
        <end position="183"/>
    </location>
</feature>
<dbReference type="AlphaFoldDB" id="A0AAE0NM81"/>
<protein>
    <recommendedName>
        <fullName evidence="5">AA1-like domain-containing protein</fullName>
    </recommendedName>
</protein>
<gene>
    <name evidence="3" type="ORF">B0T24DRAFT_688965</name>
</gene>
<feature type="signal peptide" evidence="2">
    <location>
        <begin position="1"/>
        <end position="21"/>
    </location>
</feature>
<sequence>MAPFSTALAALLLAAFLPATALPHQQQPAAPSPRQSLPPSASTAVCTDGATIPNLWSVHDLHIAYSHEGLSAGGNASFAVTDTRTNTTEAVWCALRLNYQCQVDGTPGNKDLSIWMQLNLAAYFTFSLAQACSGDTKAEVYGKAELMLVCQGETLEQGMTCAGDGEPAFVNATVSTDWPQGFP</sequence>
<evidence type="ECO:0000256" key="2">
    <source>
        <dbReference type="SAM" id="SignalP"/>
    </source>
</evidence>
<organism evidence="3 4">
    <name type="scientific">Lasiosphaeria ovina</name>
    <dbReference type="NCBI Taxonomy" id="92902"/>
    <lineage>
        <taxon>Eukaryota</taxon>
        <taxon>Fungi</taxon>
        <taxon>Dikarya</taxon>
        <taxon>Ascomycota</taxon>
        <taxon>Pezizomycotina</taxon>
        <taxon>Sordariomycetes</taxon>
        <taxon>Sordariomycetidae</taxon>
        <taxon>Sordariales</taxon>
        <taxon>Lasiosphaeriaceae</taxon>
        <taxon>Lasiosphaeria</taxon>
    </lineage>
</organism>
<evidence type="ECO:0000256" key="1">
    <source>
        <dbReference type="SAM" id="MobiDB-lite"/>
    </source>
</evidence>
<dbReference type="Proteomes" id="UP001287356">
    <property type="component" value="Unassembled WGS sequence"/>
</dbReference>